<evidence type="ECO:0000256" key="2">
    <source>
        <dbReference type="ARBA" id="ARBA00006339"/>
    </source>
</evidence>
<keyword evidence="3 9" id="KW-0808">Transferase</keyword>
<keyword evidence="8 9" id="KW-0325">Glycoprotein</keyword>
<evidence type="ECO:0000256" key="4">
    <source>
        <dbReference type="ARBA" id="ARBA00022692"/>
    </source>
</evidence>
<evidence type="ECO:0000256" key="9">
    <source>
        <dbReference type="RuleBase" id="RU364020"/>
    </source>
</evidence>
<dbReference type="EMBL" id="JAODUP010000493">
    <property type="protein sequence ID" value="KAK2148506.1"/>
    <property type="molecule type" value="Genomic_DNA"/>
</dbReference>
<accession>A0AAD9J9M6</accession>
<keyword evidence="11" id="KW-1185">Reference proteome</keyword>
<dbReference type="PANTHER" id="PTHR12137">
    <property type="entry name" value="CARBOHYDRATE SULFOTRANSFERASE"/>
    <property type="match status" value="1"/>
</dbReference>
<evidence type="ECO:0000256" key="8">
    <source>
        <dbReference type="ARBA" id="ARBA00023180"/>
    </source>
</evidence>
<dbReference type="InterPro" id="IPR005331">
    <property type="entry name" value="Sulfotransferase"/>
</dbReference>
<dbReference type="EC" id="2.8.2.-" evidence="9"/>
<evidence type="ECO:0000256" key="7">
    <source>
        <dbReference type="ARBA" id="ARBA00023136"/>
    </source>
</evidence>
<organism evidence="10 11">
    <name type="scientific">Paralvinella palmiformis</name>
    <dbReference type="NCBI Taxonomy" id="53620"/>
    <lineage>
        <taxon>Eukaryota</taxon>
        <taxon>Metazoa</taxon>
        <taxon>Spiralia</taxon>
        <taxon>Lophotrochozoa</taxon>
        <taxon>Annelida</taxon>
        <taxon>Polychaeta</taxon>
        <taxon>Sedentaria</taxon>
        <taxon>Canalipalpata</taxon>
        <taxon>Terebellida</taxon>
        <taxon>Terebelliformia</taxon>
        <taxon>Alvinellidae</taxon>
        <taxon>Paralvinella</taxon>
    </lineage>
</organism>
<keyword evidence="5" id="KW-1133">Transmembrane helix</keyword>
<dbReference type="GO" id="GO:0008146">
    <property type="term" value="F:sulfotransferase activity"/>
    <property type="evidence" value="ECO:0007669"/>
    <property type="project" value="InterPro"/>
</dbReference>
<comment type="caution">
    <text evidence="10">The sequence shown here is derived from an EMBL/GenBank/DDBJ whole genome shotgun (WGS) entry which is preliminary data.</text>
</comment>
<reference evidence="10" key="1">
    <citation type="journal article" date="2023" name="Mol. Biol. Evol.">
        <title>Third-Generation Sequencing Reveals the Adaptive Role of the Epigenome in Three Deep-Sea Polychaetes.</title>
        <authorList>
            <person name="Perez M."/>
            <person name="Aroh O."/>
            <person name="Sun Y."/>
            <person name="Lan Y."/>
            <person name="Juniper S.K."/>
            <person name="Young C.R."/>
            <person name="Angers B."/>
            <person name="Qian P.Y."/>
        </authorList>
    </citation>
    <scope>NUCLEOTIDE SEQUENCE</scope>
    <source>
        <strain evidence="10">P08H-3</strain>
    </source>
</reference>
<comment type="subcellular location">
    <subcellularLocation>
        <location evidence="1 9">Golgi apparatus membrane</location>
        <topology evidence="1 9">Single-pass type II membrane protein</topology>
    </subcellularLocation>
</comment>
<comment type="similarity">
    <text evidence="2 9">Belongs to the sulfotransferase 2 family.</text>
</comment>
<dbReference type="AlphaFoldDB" id="A0AAD9J9M6"/>
<keyword evidence="6 9" id="KW-0333">Golgi apparatus</keyword>
<keyword evidence="9" id="KW-0119">Carbohydrate metabolism</keyword>
<keyword evidence="4" id="KW-0812">Transmembrane</keyword>
<keyword evidence="9" id="KW-0735">Signal-anchor</keyword>
<evidence type="ECO:0000313" key="11">
    <source>
        <dbReference type="Proteomes" id="UP001208570"/>
    </source>
</evidence>
<dbReference type="Pfam" id="PF03567">
    <property type="entry name" value="Sulfotransfer_2"/>
    <property type="match status" value="1"/>
</dbReference>
<evidence type="ECO:0000256" key="3">
    <source>
        <dbReference type="ARBA" id="ARBA00022679"/>
    </source>
</evidence>
<dbReference type="Proteomes" id="UP001208570">
    <property type="component" value="Unassembled WGS sequence"/>
</dbReference>
<dbReference type="InterPro" id="IPR018011">
    <property type="entry name" value="Carb_sulfotrans_8-10"/>
</dbReference>
<evidence type="ECO:0000256" key="6">
    <source>
        <dbReference type="ARBA" id="ARBA00023034"/>
    </source>
</evidence>
<name>A0AAD9J9M6_9ANNE</name>
<protein>
    <recommendedName>
        <fullName evidence="9">Carbohydrate sulfotransferase</fullName>
        <ecNumber evidence="9">2.8.2.-</ecNumber>
    </recommendedName>
</protein>
<dbReference type="PANTHER" id="PTHR12137:SF54">
    <property type="entry name" value="CARBOHYDRATE SULFOTRANSFERASE"/>
    <property type="match status" value="1"/>
</dbReference>
<proteinExistence type="inferred from homology"/>
<dbReference type="GO" id="GO:0000139">
    <property type="term" value="C:Golgi membrane"/>
    <property type="evidence" value="ECO:0007669"/>
    <property type="project" value="UniProtKB-SubCell"/>
</dbReference>
<evidence type="ECO:0000256" key="5">
    <source>
        <dbReference type="ARBA" id="ARBA00022989"/>
    </source>
</evidence>
<evidence type="ECO:0000256" key="1">
    <source>
        <dbReference type="ARBA" id="ARBA00004323"/>
    </source>
</evidence>
<keyword evidence="7" id="KW-0472">Membrane</keyword>
<sequence>MDNTCHHDEDREILNHLPRCSQLRRKFLINDVCRLYNVTSSEVGSADYWRLLVNKHVSLIYCSIPKAGCTTLKSLVRYPEMSKDRVAIFRKSIIRNNLDKYQKLLLVRHPFSRLYSAYYDKILLSHLTYPQFYLDIAEKYFPGSTTGGTLNLTFEQFAKLVAYEYKTGAFVNRHWMTQYELCRPCQIRYDYVAKLETMDIDEPAIRAMTKVYGPIQKINSHANASDPKNLWAAYRNVGNDVIERLLQIYEADFRLFGYNCGSVYKSSHSARQGLIHSG</sequence>
<evidence type="ECO:0000313" key="10">
    <source>
        <dbReference type="EMBL" id="KAK2148506.1"/>
    </source>
</evidence>
<dbReference type="GO" id="GO:0016051">
    <property type="term" value="P:carbohydrate biosynthetic process"/>
    <property type="evidence" value="ECO:0007669"/>
    <property type="project" value="InterPro"/>
</dbReference>
<gene>
    <name evidence="10" type="ORF">LSH36_493g04016</name>
</gene>